<gene>
    <name evidence="2" type="ORF">H6G03_12885</name>
</gene>
<dbReference type="InterPro" id="IPR026634">
    <property type="entry name" value="TPST-like"/>
</dbReference>
<dbReference type="RefSeq" id="WP_190464800.1">
    <property type="nucleotide sequence ID" value="NZ_JACJPW010000029.1"/>
</dbReference>
<dbReference type="EMBL" id="JACJPW010000029">
    <property type="protein sequence ID" value="MBD2181990.1"/>
    <property type="molecule type" value="Genomic_DNA"/>
</dbReference>
<dbReference type="SUPFAM" id="SSF52540">
    <property type="entry name" value="P-loop containing nucleoside triphosphate hydrolases"/>
    <property type="match status" value="1"/>
</dbReference>
<reference evidence="2" key="2">
    <citation type="submission" date="2020-08" db="EMBL/GenBank/DDBJ databases">
        <authorList>
            <person name="Chen M."/>
            <person name="Teng W."/>
            <person name="Zhao L."/>
            <person name="Hu C."/>
            <person name="Zhou Y."/>
            <person name="Han B."/>
            <person name="Song L."/>
            <person name="Shu W."/>
        </authorList>
    </citation>
    <scope>NUCLEOTIDE SEQUENCE</scope>
    <source>
        <strain evidence="2">FACHB-1375</strain>
    </source>
</reference>
<dbReference type="InterPro" id="IPR027417">
    <property type="entry name" value="P-loop_NTPase"/>
</dbReference>
<name>A0A926VDV0_9CYAN</name>
<evidence type="ECO:0000313" key="2">
    <source>
        <dbReference type="EMBL" id="MBD2181990.1"/>
    </source>
</evidence>
<dbReference type="Proteomes" id="UP000641646">
    <property type="component" value="Unassembled WGS sequence"/>
</dbReference>
<keyword evidence="3" id="KW-1185">Reference proteome</keyword>
<proteinExistence type="predicted"/>
<accession>A0A926VDV0</accession>
<dbReference type="GO" id="GO:0008476">
    <property type="term" value="F:protein-tyrosine sulfotransferase activity"/>
    <property type="evidence" value="ECO:0007669"/>
    <property type="project" value="InterPro"/>
</dbReference>
<sequence length="271" mass="31115">MKVCFITGVGHSGTTLLGLILGSHSNGFFCGETENTRILQEANKPYGKGVCKICGPECSIWSNIEYSPKLYEEISDKTQKSFIIDSTKNGPWIEQQLVTVRNSSVQPFLILMQRDGRASINSYIKRYPERDIKGLIEKWVAKMQRSNDLFARFENKKMKIRYEELATNPELVVGNICKFLEIDYQPDMLNFYQHEHHPLGGNDGTLILVAKGQGEKGKEAFVNSSNWKIDYYRNHNLGIKLDDRWKQELDPAIQSLFQEIAGKENEELQWN</sequence>
<dbReference type="AlphaFoldDB" id="A0A926VDV0"/>
<dbReference type="PANTHER" id="PTHR12788:SF10">
    <property type="entry name" value="PROTEIN-TYROSINE SULFOTRANSFERASE"/>
    <property type="match status" value="1"/>
</dbReference>
<protein>
    <submittedName>
        <fullName evidence="2">Sulfotransferase</fullName>
    </submittedName>
</protein>
<reference evidence="2" key="1">
    <citation type="journal article" date="2015" name="ISME J.">
        <title>Draft Genome Sequence of Streptomyces incarnatus NRRL8089, which Produces the Nucleoside Antibiotic Sinefungin.</title>
        <authorList>
            <person name="Oshima K."/>
            <person name="Hattori M."/>
            <person name="Shimizu H."/>
            <person name="Fukuda K."/>
            <person name="Nemoto M."/>
            <person name="Inagaki K."/>
            <person name="Tamura T."/>
        </authorList>
    </citation>
    <scope>NUCLEOTIDE SEQUENCE</scope>
    <source>
        <strain evidence="2">FACHB-1375</strain>
    </source>
</reference>
<dbReference type="Gene3D" id="3.40.50.300">
    <property type="entry name" value="P-loop containing nucleotide triphosphate hydrolases"/>
    <property type="match status" value="1"/>
</dbReference>
<evidence type="ECO:0000313" key="3">
    <source>
        <dbReference type="Proteomes" id="UP000641646"/>
    </source>
</evidence>
<dbReference type="PANTHER" id="PTHR12788">
    <property type="entry name" value="PROTEIN-TYROSINE SULFOTRANSFERASE 2"/>
    <property type="match status" value="1"/>
</dbReference>
<evidence type="ECO:0000256" key="1">
    <source>
        <dbReference type="ARBA" id="ARBA00022679"/>
    </source>
</evidence>
<keyword evidence="1" id="KW-0808">Transferase</keyword>
<organism evidence="2 3">
    <name type="scientific">Aerosakkonema funiforme FACHB-1375</name>
    <dbReference type="NCBI Taxonomy" id="2949571"/>
    <lineage>
        <taxon>Bacteria</taxon>
        <taxon>Bacillati</taxon>
        <taxon>Cyanobacteriota</taxon>
        <taxon>Cyanophyceae</taxon>
        <taxon>Oscillatoriophycideae</taxon>
        <taxon>Aerosakkonematales</taxon>
        <taxon>Aerosakkonemataceae</taxon>
        <taxon>Aerosakkonema</taxon>
    </lineage>
</organism>
<dbReference type="Pfam" id="PF13469">
    <property type="entry name" value="Sulfotransfer_3"/>
    <property type="match status" value="1"/>
</dbReference>
<comment type="caution">
    <text evidence="2">The sequence shown here is derived from an EMBL/GenBank/DDBJ whole genome shotgun (WGS) entry which is preliminary data.</text>
</comment>